<dbReference type="PANTHER" id="PTHR21700:SF45">
    <property type="entry name" value="TRANSTHYRETIN-LIKE FAMILY PROTEIN"/>
    <property type="match status" value="1"/>
</dbReference>
<evidence type="ECO:0000313" key="5">
    <source>
        <dbReference type="EMBL" id="CAJ0598052.1"/>
    </source>
</evidence>
<gene>
    <name evidence="5" type="ORF">CYNAS_LOCUS10035</name>
</gene>
<keyword evidence="6" id="KW-1185">Reference proteome</keyword>
<dbReference type="EMBL" id="CATQJL010000223">
    <property type="protein sequence ID" value="CAJ0598052.1"/>
    <property type="molecule type" value="Genomic_DNA"/>
</dbReference>
<dbReference type="InterPro" id="IPR001534">
    <property type="entry name" value="Transthyretin-like"/>
</dbReference>
<evidence type="ECO:0000256" key="2">
    <source>
        <dbReference type="ARBA" id="ARBA00010112"/>
    </source>
</evidence>
<dbReference type="GO" id="GO:0009986">
    <property type="term" value="C:cell surface"/>
    <property type="evidence" value="ECO:0007669"/>
    <property type="project" value="InterPro"/>
</dbReference>
<protein>
    <submittedName>
        <fullName evidence="5">Uncharacterized protein</fullName>
    </submittedName>
</protein>
<evidence type="ECO:0000256" key="4">
    <source>
        <dbReference type="ARBA" id="ARBA00022729"/>
    </source>
</evidence>
<name>A0AA36GTJ4_CYLNA</name>
<dbReference type="Pfam" id="PF01060">
    <property type="entry name" value="TTR-52"/>
    <property type="match status" value="1"/>
</dbReference>
<organism evidence="5 6">
    <name type="scientific">Cylicocyclus nassatus</name>
    <name type="common">Nematode worm</name>
    <dbReference type="NCBI Taxonomy" id="53992"/>
    <lineage>
        <taxon>Eukaryota</taxon>
        <taxon>Metazoa</taxon>
        <taxon>Ecdysozoa</taxon>
        <taxon>Nematoda</taxon>
        <taxon>Chromadorea</taxon>
        <taxon>Rhabditida</taxon>
        <taxon>Rhabditina</taxon>
        <taxon>Rhabditomorpha</taxon>
        <taxon>Strongyloidea</taxon>
        <taxon>Strongylidae</taxon>
        <taxon>Cylicocyclus</taxon>
    </lineage>
</organism>
<keyword evidence="4" id="KW-0732">Signal</keyword>
<dbReference type="Gene3D" id="2.60.40.3330">
    <property type="match status" value="1"/>
</dbReference>
<comment type="subcellular location">
    <subcellularLocation>
        <location evidence="1">Secreted</location>
    </subcellularLocation>
</comment>
<dbReference type="InterPro" id="IPR038479">
    <property type="entry name" value="Transthyretin-like_sf"/>
</dbReference>
<evidence type="ECO:0000256" key="3">
    <source>
        <dbReference type="ARBA" id="ARBA00022525"/>
    </source>
</evidence>
<evidence type="ECO:0000313" key="6">
    <source>
        <dbReference type="Proteomes" id="UP001176961"/>
    </source>
</evidence>
<sequence length="256" mass="29291">MKRAAFQKKLMITWSEKKIGVEIKLYEKGVFVHRKLDEVTTDNNGSFTVSGTAKEFSKIDPQLNIYHRCNYKGPCYQKLTIKVPSKYISKGKQKTDCLSYVNEGRRTCFPIATWYMMATITAISKMGKKCDWSYHGGKITQEKPSNSRYTDSVDLCFITKTVCRFIVKMLFHKLLMLALLTCACAAPGSGRISVSISYNRFYKCMSQCLKEKHKQPNVLDSHSYDACYNKCIIEGNPSEEAVPKDQQNEDNEDENL</sequence>
<dbReference type="Proteomes" id="UP001176961">
    <property type="component" value="Unassembled WGS sequence"/>
</dbReference>
<evidence type="ECO:0000256" key="1">
    <source>
        <dbReference type="ARBA" id="ARBA00004613"/>
    </source>
</evidence>
<dbReference type="GO" id="GO:0005576">
    <property type="term" value="C:extracellular region"/>
    <property type="evidence" value="ECO:0007669"/>
    <property type="project" value="UniProtKB-SubCell"/>
</dbReference>
<dbReference type="PANTHER" id="PTHR21700">
    <property type="entry name" value="TRANSTHYRETIN-LIKE FAMILY PROTEIN-RELATED"/>
    <property type="match status" value="1"/>
</dbReference>
<proteinExistence type="inferred from homology"/>
<keyword evidence="3" id="KW-0964">Secreted</keyword>
<reference evidence="5" key="1">
    <citation type="submission" date="2023-07" db="EMBL/GenBank/DDBJ databases">
        <authorList>
            <consortium name="CYATHOMIX"/>
        </authorList>
    </citation>
    <scope>NUCLEOTIDE SEQUENCE</scope>
    <source>
        <strain evidence="5">N/A</strain>
    </source>
</reference>
<comment type="similarity">
    <text evidence="2">Belongs to the nematode transthyretin-like family.</text>
</comment>
<dbReference type="AlphaFoldDB" id="A0AA36GTJ4"/>
<comment type="caution">
    <text evidence="5">The sequence shown here is derived from an EMBL/GenBank/DDBJ whole genome shotgun (WGS) entry which is preliminary data.</text>
</comment>
<accession>A0AA36GTJ4</accession>